<feature type="repeat" description="ANK" evidence="1">
    <location>
        <begin position="41"/>
        <end position="66"/>
    </location>
</feature>
<dbReference type="InterPro" id="IPR002110">
    <property type="entry name" value="Ankyrin_rpt"/>
</dbReference>
<comment type="caution">
    <text evidence="4">The sequence shown here is derived from an EMBL/GenBank/DDBJ whole genome shotgun (WGS) entry which is preliminary data.</text>
</comment>
<dbReference type="Proteomes" id="UP000815325">
    <property type="component" value="Unassembled WGS sequence"/>
</dbReference>
<keyword evidence="3" id="KW-0732">Signal</keyword>
<evidence type="ECO:0000313" key="4">
    <source>
        <dbReference type="EMBL" id="KAF5834349.1"/>
    </source>
</evidence>
<keyword evidence="1" id="KW-0040">ANK repeat</keyword>
<feature type="compositionally biased region" description="Polar residues" evidence="2">
    <location>
        <begin position="169"/>
        <end position="182"/>
    </location>
</feature>
<reference evidence="4" key="1">
    <citation type="submission" date="2017-08" db="EMBL/GenBank/DDBJ databases">
        <authorList>
            <person name="Polle J.E."/>
            <person name="Barry K."/>
            <person name="Cushman J."/>
            <person name="Schmutz J."/>
            <person name="Tran D."/>
            <person name="Hathwaick L.T."/>
            <person name="Yim W.C."/>
            <person name="Jenkins J."/>
            <person name="Mckie-Krisberg Z.M."/>
            <person name="Prochnik S."/>
            <person name="Lindquist E."/>
            <person name="Dockter R.B."/>
            <person name="Adam C."/>
            <person name="Molina H."/>
            <person name="Bunkerborg J."/>
            <person name="Jin E."/>
            <person name="Buchheim M."/>
            <person name="Magnuson J."/>
        </authorList>
    </citation>
    <scope>NUCLEOTIDE SEQUENCE</scope>
    <source>
        <strain evidence="4">CCAP 19/18</strain>
    </source>
</reference>
<accession>A0ABQ7GIA7</accession>
<feature type="chain" id="PRO_5046104043" evidence="3">
    <location>
        <begin position="19"/>
        <end position="350"/>
    </location>
</feature>
<dbReference type="SUPFAM" id="SSF48403">
    <property type="entry name" value="Ankyrin repeat"/>
    <property type="match status" value="1"/>
</dbReference>
<dbReference type="InterPro" id="IPR036770">
    <property type="entry name" value="Ankyrin_rpt-contain_sf"/>
</dbReference>
<evidence type="ECO:0000256" key="3">
    <source>
        <dbReference type="SAM" id="SignalP"/>
    </source>
</evidence>
<dbReference type="Gene3D" id="1.25.40.20">
    <property type="entry name" value="Ankyrin repeat-containing domain"/>
    <property type="match status" value="1"/>
</dbReference>
<organism evidence="4 5">
    <name type="scientific">Dunaliella salina</name>
    <name type="common">Green alga</name>
    <name type="synonym">Protococcus salinus</name>
    <dbReference type="NCBI Taxonomy" id="3046"/>
    <lineage>
        <taxon>Eukaryota</taxon>
        <taxon>Viridiplantae</taxon>
        <taxon>Chlorophyta</taxon>
        <taxon>core chlorophytes</taxon>
        <taxon>Chlorophyceae</taxon>
        <taxon>CS clade</taxon>
        <taxon>Chlamydomonadales</taxon>
        <taxon>Dunaliellaceae</taxon>
        <taxon>Dunaliella</taxon>
    </lineage>
</organism>
<dbReference type="PROSITE" id="PS50297">
    <property type="entry name" value="ANK_REP_REGION"/>
    <property type="match status" value="1"/>
</dbReference>
<evidence type="ECO:0000256" key="1">
    <source>
        <dbReference type="PROSITE-ProRule" id="PRU00023"/>
    </source>
</evidence>
<sequence length="350" mass="37413">RCWSVVHCCLLNGGCTEALLLFLERLPPELPKPDISCEDADGHTPLFWALATHNWEAARILIRHGAIRVCQELHAADVQVAAALLSSPLAPAAPSFASAVQALPASLRWFCEKLQRHQQWLPFTVTLVWHLTRLMGLLASWFQPPGHMRIREMEARVAARMRDKDPIASSGTQGSPDLQGSSAARAPASPCLGAEKAGPTNVAAQFSGLGLIRGHDGEAVTLRQGAVSAAQEEPATAGGQPGRWGANLLQRVHTGGVDAWFGCGMDGGLEYEVLDAADAVLERAQAEEAHIAEVLRVNDSTASQLLSQHSHDPLAALKAGHVFKLSSDASAKSARLPVEWSEPGWKVGLC</sequence>
<name>A0ABQ7GIA7_DUNSA</name>
<feature type="signal peptide" evidence="3">
    <location>
        <begin position="1"/>
        <end position="18"/>
    </location>
</feature>
<proteinExistence type="predicted"/>
<gene>
    <name evidence="4" type="ORF">DUNSADRAFT_9012</name>
</gene>
<evidence type="ECO:0000313" key="5">
    <source>
        <dbReference type="Proteomes" id="UP000815325"/>
    </source>
</evidence>
<feature type="non-terminal residue" evidence="4">
    <location>
        <position position="1"/>
    </location>
</feature>
<dbReference type="EMBL" id="MU069762">
    <property type="protein sequence ID" value="KAF5834349.1"/>
    <property type="molecule type" value="Genomic_DNA"/>
</dbReference>
<keyword evidence="5" id="KW-1185">Reference proteome</keyword>
<dbReference type="PROSITE" id="PS50088">
    <property type="entry name" value="ANK_REPEAT"/>
    <property type="match status" value="1"/>
</dbReference>
<feature type="region of interest" description="Disordered" evidence="2">
    <location>
        <begin position="224"/>
        <end position="243"/>
    </location>
</feature>
<protein>
    <submittedName>
        <fullName evidence="4">Uncharacterized protein</fullName>
    </submittedName>
</protein>
<feature type="region of interest" description="Disordered" evidence="2">
    <location>
        <begin position="162"/>
        <end position="194"/>
    </location>
</feature>
<evidence type="ECO:0000256" key="2">
    <source>
        <dbReference type="SAM" id="MobiDB-lite"/>
    </source>
</evidence>